<reference evidence="9" key="2">
    <citation type="journal article" date="2018" name="Nat. Commun.">
        <title>Extreme sensitivity to ultraviolet light in the fungal pathogen causing white-nose syndrome of bats.</title>
        <authorList>
            <person name="Palmer J.M."/>
            <person name="Drees K.P."/>
            <person name="Foster J.T."/>
            <person name="Lindner D.L."/>
        </authorList>
    </citation>
    <scope>NUCLEOTIDE SEQUENCE [LARGE SCALE GENOMIC DNA]</scope>
    <source>
        <strain evidence="9">UAMH 10579</strain>
    </source>
</reference>
<protein>
    <recommendedName>
        <fullName evidence="7">C2H2-type domain-containing protein</fullName>
    </recommendedName>
</protein>
<dbReference type="InterPro" id="IPR013087">
    <property type="entry name" value="Znf_C2H2_type"/>
</dbReference>
<sequence>MFQCHHPECSRSYKRREHLLRHQKAHTNLRSFACQVCPSTFNRSDLLNRHIALSHSKSPVNLELSSPASFLTPEPKQNIENNVQTKSDHERRELALRRLSDSMMISLGAEFAQASNRKLLEQLYFSTLHLHWPILHERTFQSEAQPEQLVQAVLVAGLWMTGTAKARQQAEFHHDKIVEIQCGNSSLLEQQSDIFNAPRPEFLPFFQAIMISTILLTHRAASGIPSNVIDNKRLLRLTVYSKRLFRLFSHAGVFDQQRINAENPLNPLVREQYQRLAVILFKATVHLNAVLITHLPKFRLLDYFDPAMLNVRVPSSQEIWNASSKDYSQDVHGRALIGSLFIGDTDNRTYQTLTSISACDFSAGMILGCFNKRQPDEPLLDLVRRISPFLAWHFNVQDNEEVE</sequence>
<dbReference type="PROSITE" id="PS00028">
    <property type="entry name" value="ZINC_FINGER_C2H2_1"/>
    <property type="match status" value="2"/>
</dbReference>
<keyword evidence="1" id="KW-0479">Metal-binding</keyword>
<dbReference type="RefSeq" id="XP_018127078.2">
    <property type="nucleotide sequence ID" value="XM_018277874.2"/>
</dbReference>
<reference evidence="8 9" key="1">
    <citation type="submission" date="2016-03" db="EMBL/GenBank/DDBJ databases">
        <title>Comparative genomics of Pseudogymnoascus destructans, the fungus causing white-nose syndrome of bats.</title>
        <authorList>
            <person name="Palmer J.M."/>
            <person name="Drees K.P."/>
            <person name="Foster J.T."/>
            <person name="Lindner D.L."/>
        </authorList>
    </citation>
    <scope>NUCLEOTIDE SEQUENCE [LARGE SCALE GENOMIC DNA]</scope>
    <source>
        <strain evidence="8 9">UAMH 10579</strain>
    </source>
</reference>
<dbReference type="SUPFAM" id="SSF57667">
    <property type="entry name" value="beta-beta-alpha zinc fingers"/>
    <property type="match status" value="1"/>
</dbReference>
<evidence type="ECO:0000256" key="1">
    <source>
        <dbReference type="ARBA" id="ARBA00022723"/>
    </source>
</evidence>
<gene>
    <name evidence="8" type="ORF">VE01_08451</name>
</gene>
<dbReference type="InterPro" id="IPR007219">
    <property type="entry name" value="XnlR_reg_dom"/>
</dbReference>
<dbReference type="InterPro" id="IPR036236">
    <property type="entry name" value="Znf_C2H2_sf"/>
</dbReference>
<accession>A0A1B8GBX0</accession>
<dbReference type="Pfam" id="PF04082">
    <property type="entry name" value="Fungal_trans"/>
    <property type="match status" value="1"/>
</dbReference>
<organism evidence="8 9">
    <name type="scientific">Pseudogymnoascus verrucosus</name>
    <dbReference type="NCBI Taxonomy" id="342668"/>
    <lineage>
        <taxon>Eukaryota</taxon>
        <taxon>Fungi</taxon>
        <taxon>Dikarya</taxon>
        <taxon>Ascomycota</taxon>
        <taxon>Pezizomycotina</taxon>
        <taxon>Leotiomycetes</taxon>
        <taxon>Thelebolales</taxon>
        <taxon>Thelebolaceae</taxon>
        <taxon>Pseudogymnoascus</taxon>
    </lineage>
</organism>
<dbReference type="PROSITE" id="PS50157">
    <property type="entry name" value="ZINC_FINGER_C2H2_2"/>
    <property type="match status" value="2"/>
</dbReference>
<dbReference type="Proteomes" id="UP000091956">
    <property type="component" value="Unassembled WGS sequence"/>
</dbReference>
<evidence type="ECO:0000256" key="2">
    <source>
        <dbReference type="ARBA" id="ARBA00022833"/>
    </source>
</evidence>
<dbReference type="Gene3D" id="3.30.160.60">
    <property type="entry name" value="Classic Zinc Finger"/>
    <property type="match status" value="2"/>
</dbReference>
<evidence type="ECO:0000256" key="5">
    <source>
        <dbReference type="ARBA" id="ARBA00023242"/>
    </source>
</evidence>
<evidence type="ECO:0000313" key="8">
    <source>
        <dbReference type="EMBL" id="OBT93345.2"/>
    </source>
</evidence>
<keyword evidence="9" id="KW-1185">Reference proteome</keyword>
<keyword evidence="2" id="KW-0862">Zinc</keyword>
<dbReference type="GeneID" id="28841837"/>
<feature type="domain" description="C2H2-type" evidence="7">
    <location>
        <begin position="32"/>
        <end position="60"/>
    </location>
</feature>
<keyword evidence="4" id="KW-0804">Transcription</keyword>
<dbReference type="GO" id="GO:0008270">
    <property type="term" value="F:zinc ion binding"/>
    <property type="evidence" value="ECO:0007669"/>
    <property type="project" value="UniProtKB-KW"/>
</dbReference>
<proteinExistence type="predicted"/>
<evidence type="ECO:0000256" key="3">
    <source>
        <dbReference type="ARBA" id="ARBA00023015"/>
    </source>
</evidence>
<dbReference type="GO" id="GO:0003677">
    <property type="term" value="F:DNA binding"/>
    <property type="evidence" value="ECO:0007669"/>
    <property type="project" value="InterPro"/>
</dbReference>
<dbReference type="STRING" id="342668.A0A1B8GBX0"/>
<dbReference type="Pfam" id="PF00096">
    <property type="entry name" value="zf-C2H2"/>
    <property type="match status" value="2"/>
</dbReference>
<feature type="domain" description="C2H2-type" evidence="7">
    <location>
        <begin position="2"/>
        <end position="31"/>
    </location>
</feature>
<name>A0A1B8GBX0_9PEZI</name>
<evidence type="ECO:0000259" key="7">
    <source>
        <dbReference type="PROSITE" id="PS50157"/>
    </source>
</evidence>
<dbReference type="PANTHER" id="PTHR47660">
    <property type="entry name" value="TRANSCRIPTION FACTOR WITH C2H2 AND ZN(2)-CYS(6) DNA BINDING DOMAIN (EUROFUNG)-RELATED-RELATED"/>
    <property type="match status" value="1"/>
</dbReference>
<dbReference type="GO" id="GO:0006351">
    <property type="term" value="P:DNA-templated transcription"/>
    <property type="evidence" value="ECO:0007669"/>
    <property type="project" value="InterPro"/>
</dbReference>
<dbReference type="EMBL" id="KV460255">
    <property type="protein sequence ID" value="OBT93345.2"/>
    <property type="molecule type" value="Genomic_DNA"/>
</dbReference>
<keyword evidence="3" id="KW-0805">Transcription regulation</keyword>
<evidence type="ECO:0000313" key="9">
    <source>
        <dbReference type="Proteomes" id="UP000091956"/>
    </source>
</evidence>
<dbReference type="AlphaFoldDB" id="A0A1B8GBX0"/>
<evidence type="ECO:0000256" key="6">
    <source>
        <dbReference type="PROSITE-ProRule" id="PRU00042"/>
    </source>
</evidence>
<evidence type="ECO:0000256" key="4">
    <source>
        <dbReference type="ARBA" id="ARBA00023163"/>
    </source>
</evidence>
<dbReference type="SMART" id="SM00355">
    <property type="entry name" value="ZnF_C2H2"/>
    <property type="match status" value="2"/>
</dbReference>
<keyword evidence="5" id="KW-0539">Nucleus</keyword>
<keyword evidence="6" id="KW-0863">Zinc-finger</keyword>